<dbReference type="AlphaFoldDB" id="A0A2I0URT2"/>
<name>A0A2I0URT2_LIMLA</name>
<keyword evidence="2" id="KW-1185">Reference proteome</keyword>
<keyword evidence="1" id="KW-0401">Integrin</keyword>
<evidence type="ECO:0000313" key="1">
    <source>
        <dbReference type="EMBL" id="PKU48736.1"/>
    </source>
</evidence>
<gene>
    <name evidence="1" type="ORF">llap_912</name>
</gene>
<dbReference type="EMBL" id="KZ505647">
    <property type="protein sequence ID" value="PKU48736.1"/>
    <property type="molecule type" value="Genomic_DNA"/>
</dbReference>
<organism evidence="1 2">
    <name type="scientific">Limosa lapponica baueri</name>
    <dbReference type="NCBI Taxonomy" id="1758121"/>
    <lineage>
        <taxon>Eukaryota</taxon>
        <taxon>Metazoa</taxon>
        <taxon>Chordata</taxon>
        <taxon>Craniata</taxon>
        <taxon>Vertebrata</taxon>
        <taxon>Euteleostomi</taxon>
        <taxon>Archelosauria</taxon>
        <taxon>Archosauria</taxon>
        <taxon>Dinosauria</taxon>
        <taxon>Saurischia</taxon>
        <taxon>Theropoda</taxon>
        <taxon>Coelurosauria</taxon>
        <taxon>Aves</taxon>
        <taxon>Neognathae</taxon>
        <taxon>Neoaves</taxon>
        <taxon>Charadriiformes</taxon>
        <taxon>Scolopacidae</taxon>
        <taxon>Limosa</taxon>
    </lineage>
</organism>
<dbReference type="OrthoDB" id="10613100at2759"/>
<sequence>MEFTLIKFADDTKLREQMDTLEDQAAIQGNLDMLEEQASRNFMTFSKVLPLGICSQTLPPIPFRGFLVEEMKPESELRLHAKHTLHPNGETGIQMRDRKIVQVKQFIIQFIVSIIVHPRTSQKLPILVAQMDSTITTPSPLILVINH</sequence>
<reference evidence="2" key="1">
    <citation type="submission" date="2017-11" db="EMBL/GenBank/DDBJ databases">
        <authorList>
            <person name="Lima N.C."/>
            <person name="Parody-Merino A.M."/>
            <person name="Battley P.F."/>
            <person name="Fidler A.E."/>
            <person name="Prosdocimi F."/>
        </authorList>
    </citation>
    <scope>NUCLEOTIDE SEQUENCE [LARGE SCALE GENOMIC DNA]</scope>
</reference>
<evidence type="ECO:0000313" key="2">
    <source>
        <dbReference type="Proteomes" id="UP000233556"/>
    </source>
</evidence>
<dbReference type="GO" id="GO:0007229">
    <property type="term" value="P:integrin-mediated signaling pathway"/>
    <property type="evidence" value="ECO:0007669"/>
    <property type="project" value="UniProtKB-KW"/>
</dbReference>
<protein>
    <submittedName>
        <fullName evidence="1">Disintegrin/metalloproteinase</fullName>
    </submittedName>
</protein>
<dbReference type="Proteomes" id="UP000233556">
    <property type="component" value="Unassembled WGS sequence"/>
</dbReference>
<proteinExistence type="predicted"/>
<accession>A0A2I0URT2</accession>
<reference evidence="2" key="2">
    <citation type="submission" date="2017-12" db="EMBL/GenBank/DDBJ databases">
        <title>Genome sequence of the Bar-tailed Godwit (Limosa lapponica baueri).</title>
        <authorList>
            <person name="Lima N.C.B."/>
            <person name="Parody-Merino A.M."/>
            <person name="Battley P.F."/>
            <person name="Fidler A.E."/>
            <person name="Prosdocimi F."/>
        </authorList>
    </citation>
    <scope>NUCLEOTIDE SEQUENCE [LARGE SCALE GENOMIC DNA]</scope>
</reference>